<dbReference type="OrthoDB" id="5197182at2"/>
<accession>A0A285V6P2</accession>
<evidence type="ECO:0000313" key="2">
    <source>
        <dbReference type="Proteomes" id="UP000219435"/>
    </source>
</evidence>
<reference evidence="2" key="1">
    <citation type="submission" date="2017-08" db="EMBL/GenBank/DDBJ databases">
        <authorList>
            <person name="Varghese N."/>
            <person name="Submissions S."/>
        </authorList>
    </citation>
    <scope>NUCLEOTIDE SEQUENCE [LARGE SCALE GENOMIC DNA]</scope>
    <source>
        <strain evidence="2">DSM 4725</strain>
    </source>
</reference>
<protein>
    <submittedName>
        <fullName evidence="1">Uncharacterized protein</fullName>
    </submittedName>
</protein>
<sequence length="126" mass="13503">MHPELARALDPVLRDLRAGGPPPPRIGEHDWADEEGVASVWLWSADGSGTGTSVVLGAPLPEQLAHVADQVHDWAVEELWGTTRTNWPPCPEHPGSHPLVVRSAGDDVVWACPLSGATVCRVGELR</sequence>
<proteinExistence type="predicted"/>
<name>A0A285V6P2_9ACTN</name>
<dbReference type="RefSeq" id="WP_097194324.1">
    <property type="nucleotide sequence ID" value="NZ_OBQI01000002.1"/>
</dbReference>
<dbReference type="EMBL" id="OBQI01000002">
    <property type="protein sequence ID" value="SOC48706.1"/>
    <property type="molecule type" value="Genomic_DNA"/>
</dbReference>
<evidence type="ECO:0000313" key="1">
    <source>
        <dbReference type="EMBL" id="SOC48706.1"/>
    </source>
</evidence>
<organism evidence="1 2">
    <name type="scientific">Blastococcus aggregatus</name>
    <dbReference type="NCBI Taxonomy" id="38502"/>
    <lineage>
        <taxon>Bacteria</taxon>
        <taxon>Bacillati</taxon>
        <taxon>Actinomycetota</taxon>
        <taxon>Actinomycetes</taxon>
        <taxon>Geodermatophilales</taxon>
        <taxon>Geodermatophilaceae</taxon>
        <taxon>Blastococcus</taxon>
    </lineage>
</organism>
<gene>
    <name evidence="1" type="ORF">SAMN05660748_1414</name>
</gene>
<dbReference type="Proteomes" id="UP000219435">
    <property type="component" value="Unassembled WGS sequence"/>
</dbReference>
<dbReference type="AlphaFoldDB" id="A0A285V6P2"/>
<keyword evidence="2" id="KW-1185">Reference proteome</keyword>